<feature type="transmembrane region" description="Helical" evidence="7">
    <location>
        <begin position="44"/>
        <end position="66"/>
    </location>
</feature>
<feature type="transmembrane region" description="Helical" evidence="7">
    <location>
        <begin position="244"/>
        <end position="262"/>
    </location>
</feature>
<accession>A0ABQ4LIH8</accession>
<evidence type="ECO:0000256" key="8">
    <source>
        <dbReference type="SAM" id="MobiDB-lite"/>
    </source>
</evidence>
<comment type="similarity">
    <text evidence="7">Belongs to the binding-protein-dependent transport system permease family.</text>
</comment>
<keyword evidence="11" id="KW-1185">Reference proteome</keyword>
<evidence type="ECO:0000313" key="10">
    <source>
        <dbReference type="EMBL" id="GIO56237.1"/>
    </source>
</evidence>
<feature type="transmembrane region" description="Helical" evidence="7">
    <location>
        <begin position="294"/>
        <end position="313"/>
    </location>
</feature>
<protein>
    <submittedName>
        <fullName evidence="10">ABC transporter permease</fullName>
    </submittedName>
</protein>
<dbReference type="SUPFAM" id="SSF161098">
    <property type="entry name" value="MetI-like"/>
    <property type="match status" value="1"/>
</dbReference>
<feature type="transmembrane region" description="Helical" evidence="7">
    <location>
        <begin position="103"/>
        <end position="125"/>
    </location>
</feature>
<evidence type="ECO:0000313" key="11">
    <source>
        <dbReference type="Proteomes" id="UP000676601"/>
    </source>
</evidence>
<comment type="caution">
    <text evidence="10">The sequence shown here is derived from an EMBL/GenBank/DDBJ whole genome shotgun (WGS) entry which is preliminary data.</text>
</comment>
<evidence type="ECO:0000256" key="3">
    <source>
        <dbReference type="ARBA" id="ARBA00022475"/>
    </source>
</evidence>
<evidence type="ECO:0000256" key="1">
    <source>
        <dbReference type="ARBA" id="ARBA00004651"/>
    </source>
</evidence>
<keyword evidence="3" id="KW-1003">Cell membrane</keyword>
<dbReference type="InterPro" id="IPR035906">
    <property type="entry name" value="MetI-like_sf"/>
</dbReference>
<dbReference type="Proteomes" id="UP000676601">
    <property type="component" value="Unassembled WGS sequence"/>
</dbReference>
<comment type="subcellular location">
    <subcellularLocation>
        <location evidence="1 7">Cell membrane</location>
        <topology evidence="1 7">Multi-pass membrane protein</topology>
    </subcellularLocation>
</comment>
<evidence type="ECO:0000256" key="2">
    <source>
        <dbReference type="ARBA" id="ARBA00022448"/>
    </source>
</evidence>
<dbReference type="RefSeq" id="WP_212984984.1">
    <property type="nucleotide sequence ID" value="NZ_BORU01000002.1"/>
</dbReference>
<name>A0ABQ4LIH8_9BACL</name>
<feature type="transmembrane region" description="Helical" evidence="7">
    <location>
        <begin position="145"/>
        <end position="165"/>
    </location>
</feature>
<feature type="domain" description="ABC transmembrane type-1" evidence="9">
    <location>
        <begin position="99"/>
        <end position="315"/>
    </location>
</feature>
<dbReference type="PROSITE" id="PS50928">
    <property type="entry name" value="ABC_TM1"/>
    <property type="match status" value="1"/>
</dbReference>
<dbReference type="CDD" id="cd06261">
    <property type="entry name" value="TM_PBP2"/>
    <property type="match status" value="1"/>
</dbReference>
<keyword evidence="6 7" id="KW-0472">Membrane</keyword>
<dbReference type="PANTHER" id="PTHR43227:SF11">
    <property type="entry name" value="BLL4140 PROTEIN"/>
    <property type="match status" value="1"/>
</dbReference>
<gene>
    <name evidence="10" type="ORF">J21TS7_45550</name>
</gene>
<dbReference type="Pfam" id="PF00528">
    <property type="entry name" value="BPD_transp_1"/>
    <property type="match status" value="1"/>
</dbReference>
<dbReference type="PANTHER" id="PTHR43227">
    <property type="entry name" value="BLL4140 PROTEIN"/>
    <property type="match status" value="1"/>
</dbReference>
<evidence type="ECO:0000259" key="9">
    <source>
        <dbReference type="PROSITE" id="PS50928"/>
    </source>
</evidence>
<dbReference type="EMBL" id="BORU01000002">
    <property type="protein sequence ID" value="GIO56237.1"/>
    <property type="molecule type" value="Genomic_DNA"/>
</dbReference>
<evidence type="ECO:0000256" key="4">
    <source>
        <dbReference type="ARBA" id="ARBA00022692"/>
    </source>
</evidence>
<evidence type="ECO:0000256" key="7">
    <source>
        <dbReference type="RuleBase" id="RU363032"/>
    </source>
</evidence>
<keyword evidence="4 7" id="KW-0812">Transmembrane</keyword>
<feature type="transmembrane region" description="Helical" evidence="7">
    <location>
        <begin position="188"/>
        <end position="211"/>
    </location>
</feature>
<reference evidence="10 11" key="1">
    <citation type="submission" date="2021-03" db="EMBL/GenBank/DDBJ databases">
        <title>Antimicrobial resistance genes in bacteria isolated from Japanese honey, and their potential for conferring macrolide and lincosamide resistance in the American foulbrood pathogen Paenibacillus larvae.</title>
        <authorList>
            <person name="Okamoto M."/>
            <person name="Kumagai M."/>
            <person name="Kanamori H."/>
            <person name="Takamatsu D."/>
        </authorList>
    </citation>
    <scope>NUCLEOTIDE SEQUENCE [LARGE SCALE GENOMIC DNA]</scope>
    <source>
        <strain evidence="10 11">J21TS7</strain>
    </source>
</reference>
<keyword evidence="5 7" id="KW-1133">Transmembrane helix</keyword>
<feature type="region of interest" description="Disordered" evidence="8">
    <location>
        <begin position="1"/>
        <end position="22"/>
    </location>
</feature>
<dbReference type="InterPro" id="IPR050809">
    <property type="entry name" value="UgpAE/MalFG_permease"/>
</dbReference>
<dbReference type="Gene3D" id="1.10.3720.10">
    <property type="entry name" value="MetI-like"/>
    <property type="match status" value="1"/>
</dbReference>
<keyword evidence="2 7" id="KW-0813">Transport</keyword>
<organism evidence="10 11">
    <name type="scientific">Paenibacillus cineris</name>
    <dbReference type="NCBI Taxonomy" id="237530"/>
    <lineage>
        <taxon>Bacteria</taxon>
        <taxon>Bacillati</taxon>
        <taxon>Bacillota</taxon>
        <taxon>Bacilli</taxon>
        <taxon>Bacillales</taxon>
        <taxon>Paenibacillaceae</taxon>
        <taxon>Paenibacillus</taxon>
    </lineage>
</organism>
<evidence type="ECO:0000256" key="5">
    <source>
        <dbReference type="ARBA" id="ARBA00022989"/>
    </source>
</evidence>
<proteinExistence type="inferred from homology"/>
<sequence>MGKTVLVQPTGTGPVQPTGKKPRGQRIKEFFIDFKRQWELQSMILPGVIFMFIFCYIPIYGLSIAFKNYTVIDTLDSAPWVGLDNFKIIISDKYFWDSVVNTLGISFLKLAVGFVIPIILAIMIYEVSMGRFKKFVQTISYLPHFLSWIVLGGMLITWFSTSGLLNEVLLGLGLISQPQNILLDPSKYWWIATLSDIWKEAGWGTILYLAVMSKIDPTYYEAAKIDGASRLRQIWNITLPNMKMIISLNLILTVSGLLGSNLDQTLVLMNSQNREKAEVINSYVYRMGMTQGDFSYATAVGLGVSIISVILLVTANKVTSKLNDNQSVL</sequence>
<dbReference type="InterPro" id="IPR000515">
    <property type="entry name" value="MetI-like"/>
</dbReference>
<evidence type="ECO:0000256" key="6">
    <source>
        <dbReference type="ARBA" id="ARBA00023136"/>
    </source>
</evidence>